<proteinExistence type="inferred from homology"/>
<dbReference type="Gene3D" id="3.30.930.10">
    <property type="entry name" value="Bira Bifunctional Protein, Domain 2"/>
    <property type="match status" value="1"/>
</dbReference>
<dbReference type="AlphaFoldDB" id="A0A1I5U123"/>
<dbReference type="PROSITE" id="PS51733">
    <property type="entry name" value="BPL_LPL_CATALYTIC"/>
    <property type="match status" value="1"/>
</dbReference>
<dbReference type="EMBL" id="FOXD01000012">
    <property type="protein sequence ID" value="SFP88974.1"/>
    <property type="molecule type" value="Genomic_DNA"/>
</dbReference>
<evidence type="ECO:0000256" key="1">
    <source>
        <dbReference type="ARBA" id="ARBA00022679"/>
    </source>
</evidence>
<dbReference type="HAMAP" id="MF_02119">
    <property type="entry name" value="LipL"/>
    <property type="match status" value="1"/>
</dbReference>
<dbReference type="InterPro" id="IPR045864">
    <property type="entry name" value="aa-tRNA-synth_II/BPL/LPL"/>
</dbReference>
<gene>
    <name evidence="3" type="primary">lipL</name>
    <name evidence="5" type="ORF">SAMN05518683_11219</name>
</gene>
<dbReference type="GO" id="GO:0009107">
    <property type="term" value="P:lipoate biosynthetic process"/>
    <property type="evidence" value="ECO:0007669"/>
    <property type="project" value="UniProtKB-UniRule"/>
</dbReference>
<dbReference type="InterPro" id="IPR004143">
    <property type="entry name" value="BPL_LPL_catalytic"/>
</dbReference>
<feature type="domain" description="BPL/LPL catalytic" evidence="4">
    <location>
        <begin position="42"/>
        <end position="227"/>
    </location>
</feature>
<comment type="pathway">
    <text evidence="3">Protein modification; protein lipoylation via endogenous pathway; protein N(6)-(lipoyl)lysine from octanoyl-[acyl-carrier-protein].</text>
</comment>
<comment type="catalytic activity">
    <reaction evidence="3">
        <text>N(6)-octanoyl-L-lysyl-[glycine-cleavage complex H protein] + L-lysyl-[lipoyl-carrier protein] = N(6)-octanoyl-L-lysyl-[lipoyl-carrier protein] + L-lysyl-[glycine-cleavage complex H protein]</text>
        <dbReference type="Rhea" id="RHEA:20213"/>
        <dbReference type="Rhea" id="RHEA-COMP:10500"/>
        <dbReference type="Rhea" id="RHEA-COMP:10501"/>
        <dbReference type="Rhea" id="RHEA-COMP:10503"/>
        <dbReference type="Rhea" id="RHEA-COMP:10504"/>
        <dbReference type="ChEBI" id="CHEBI:29969"/>
        <dbReference type="ChEBI" id="CHEBI:78809"/>
        <dbReference type="EC" id="2.3.1.204"/>
    </reaction>
</comment>
<dbReference type="InterPro" id="IPR050664">
    <property type="entry name" value="Octanoyltrans_LipM/LipL"/>
</dbReference>
<dbReference type="CDD" id="cd16443">
    <property type="entry name" value="LplA"/>
    <property type="match status" value="1"/>
</dbReference>
<sequence>MNMNDMFHGIRWRWIDHAGSGLHFHPLQSFAYDDTFCVSAGAGLAPVMRAWVHSPVVVLGIQDSRLPSAADGIDLLREQGYQVIVRNSGGLAVVLDEGIFNLSFIFKENKQFSIHSGYELMWEAVRRMFPDAPASIDAYEVKGSYCPGDYDLSINGRKFAGISQRRIRGGAAVQIYMAVHGSGAKRARLLKQFYETAAGGDHPPAFEPPRIEPQVMASLAELYDGTFTINDVLYRLLTTVKNEGAFIDESRLEEDEQERFDMYLNRVMERNDKALRKTKQQNP</sequence>
<keyword evidence="1 3" id="KW-0808">Transferase</keyword>
<feature type="active site" description="Acyl-thioester intermediate" evidence="3">
    <location>
        <position position="146"/>
    </location>
</feature>
<dbReference type="PANTHER" id="PTHR43679">
    <property type="entry name" value="OCTANOYLTRANSFERASE LIPM-RELATED"/>
    <property type="match status" value="1"/>
</dbReference>
<evidence type="ECO:0000256" key="3">
    <source>
        <dbReference type="HAMAP-Rule" id="MF_02119"/>
    </source>
</evidence>
<dbReference type="Proteomes" id="UP000198892">
    <property type="component" value="Unassembled WGS sequence"/>
</dbReference>
<dbReference type="InterPro" id="IPR024897">
    <property type="entry name" value="LipL"/>
</dbReference>
<protein>
    <recommendedName>
        <fullName evidence="3">Octanoyl-[GcvH]:protein N-octanoyltransferase</fullName>
        <ecNumber evidence="3">2.3.1.204</ecNumber>
    </recommendedName>
    <alternativeName>
        <fullName evidence="3">Octanoyl-[GcvH]:E2 amidotransferase</fullName>
    </alternativeName>
</protein>
<accession>A0A1I5U123</accession>
<organism evidence="5 6">
    <name type="scientific">Salibacterium halotolerans</name>
    <dbReference type="NCBI Taxonomy" id="1884432"/>
    <lineage>
        <taxon>Bacteria</taxon>
        <taxon>Bacillati</taxon>
        <taxon>Bacillota</taxon>
        <taxon>Bacilli</taxon>
        <taxon>Bacillales</taxon>
        <taxon>Bacillaceae</taxon>
    </lineage>
</organism>
<evidence type="ECO:0000313" key="6">
    <source>
        <dbReference type="Proteomes" id="UP000198892"/>
    </source>
</evidence>
<dbReference type="Pfam" id="PF21948">
    <property type="entry name" value="LplA-B_cat"/>
    <property type="match status" value="1"/>
</dbReference>
<dbReference type="GO" id="GO:0009249">
    <property type="term" value="P:protein lipoylation"/>
    <property type="evidence" value="ECO:0007669"/>
    <property type="project" value="UniProtKB-UniRule"/>
</dbReference>
<dbReference type="PANTHER" id="PTHR43679:SF2">
    <property type="entry name" value="OCTANOYL-[GCVH]:PROTEIN N-OCTANOYLTRANSFERASE"/>
    <property type="match status" value="1"/>
</dbReference>
<evidence type="ECO:0000259" key="4">
    <source>
        <dbReference type="PROSITE" id="PS51733"/>
    </source>
</evidence>
<dbReference type="EC" id="2.3.1.204" evidence="3"/>
<comment type="similarity">
    <text evidence="3">Belongs to the octanoyltransferase LipL family.</text>
</comment>
<reference evidence="6" key="1">
    <citation type="submission" date="2016-10" db="EMBL/GenBank/DDBJ databases">
        <authorList>
            <person name="Varghese N."/>
            <person name="Submissions S."/>
        </authorList>
    </citation>
    <scope>NUCLEOTIDE SEQUENCE [LARGE SCALE GENOMIC DNA]</scope>
    <source>
        <strain evidence="6">S7</strain>
    </source>
</reference>
<evidence type="ECO:0000313" key="5">
    <source>
        <dbReference type="EMBL" id="SFP88974.1"/>
    </source>
</evidence>
<dbReference type="RefSeq" id="WP_244504313.1">
    <property type="nucleotide sequence ID" value="NZ_FOXD01000012.1"/>
</dbReference>
<keyword evidence="2 3" id="KW-0012">Acyltransferase</keyword>
<feature type="site" description="Lowers pKa of active site Cys" evidence="3">
    <location>
        <position position="158"/>
    </location>
</feature>
<evidence type="ECO:0000256" key="2">
    <source>
        <dbReference type="ARBA" id="ARBA00023315"/>
    </source>
</evidence>
<keyword evidence="6" id="KW-1185">Reference proteome</keyword>
<dbReference type="SUPFAM" id="SSF55681">
    <property type="entry name" value="Class II aaRS and biotin synthetases"/>
    <property type="match status" value="1"/>
</dbReference>
<comment type="function">
    <text evidence="3">Catalyzes the amidotransfer (transamidation) of the octanoyl moiety from octanoyl-GcvH to the lipoyl domain of the E2 subunit of lipoate-dependent enzymes.</text>
</comment>
<comment type="miscellaneous">
    <text evidence="3">The reaction proceeds via a thioester-linked acyl-enzyme intermediate.</text>
</comment>
<dbReference type="STRING" id="1884432.SAMN05518683_11219"/>
<dbReference type="GO" id="GO:0033819">
    <property type="term" value="F:lipoyl(octanoyl) transferase activity"/>
    <property type="evidence" value="ECO:0007669"/>
    <property type="project" value="InterPro"/>
</dbReference>
<name>A0A1I5U123_9BACI</name>